<dbReference type="AlphaFoldDB" id="A0AAN6GIM3"/>
<evidence type="ECO:0000313" key="1">
    <source>
        <dbReference type="EMBL" id="KAK0541987.1"/>
    </source>
</evidence>
<evidence type="ECO:0000313" key="2">
    <source>
        <dbReference type="Proteomes" id="UP001176517"/>
    </source>
</evidence>
<name>A0AAN6GIM3_9BASI</name>
<dbReference type="EMBL" id="JAPDMZ010000663">
    <property type="protein sequence ID" value="KAK0541987.1"/>
    <property type="molecule type" value="Genomic_DNA"/>
</dbReference>
<organism evidence="1 2">
    <name type="scientific">Tilletia horrida</name>
    <dbReference type="NCBI Taxonomy" id="155126"/>
    <lineage>
        <taxon>Eukaryota</taxon>
        <taxon>Fungi</taxon>
        <taxon>Dikarya</taxon>
        <taxon>Basidiomycota</taxon>
        <taxon>Ustilaginomycotina</taxon>
        <taxon>Exobasidiomycetes</taxon>
        <taxon>Tilletiales</taxon>
        <taxon>Tilletiaceae</taxon>
        <taxon>Tilletia</taxon>
    </lineage>
</organism>
<comment type="caution">
    <text evidence="1">The sequence shown here is derived from an EMBL/GenBank/DDBJ whole genome shotgun (WGS) entry which is preliminary data.</text>
</comment>
<accession>A0AAN6GIM3</accession>
<sequence length="228" mass="25439">MVTFQVQSKSATTIDFFSLPGIDLRRVKVVTYDAEARTSQMGRSELRLTSPSDHTKTLLLSAADTQKYGHLGFEYRYMGGGWQSLVFSTDLNRQNSSDIARYFWEAARGADAEWRKQAGKIEIGRLDIASAGAQNAKDALSMSLVRPPRPADPQLCKNTEALGPNRWSVKSQNVAHQARPYSNASFRLNILAERLSIPKGKRHKTGIYRIPVTFVPKVNLADSGIYVF</sequence>
<protein>
    <submittedName>
        <fullName evidence="1">Uncharacterized protein</fullName>
    </submittedName>
</protein>
<gene>
    <name evidence="1" type="ORF">OC846_006880</name>
</gene>
<reference evidence="1" key="1">
    <citation type="journal article" date="2023" name="PhytoFront">
        <title>Draft Genome Resources of Seven Strains of Tilletia horrida, Causal Agent of Kernel Smut of Rice.</title>
        <authorList>
            <person name="Khanal S."/>
            <person name="Antony Babu S."/>
            <person name="Zhou X.G."/>
        </authorList>
    </citation>
    <scope>NUCLEOTIDE SEQUENCE</scope>
    <source>
        <strain evidence="1">TX6</strain>
    </source>
</reference>
<dbReference type="Proteomes" id="UP001176517">
    <property type="component" value="Unassembled WGS sequence"/>
</dbReference>
<keyword evidence="2" id="KW-1185">Reference proteome</keyword>
<proteinExistence type="predicted"/>
<feature type="non-terminal residue" evidence="1">
    <location>
        <position position="228"/>
    </location>
</feature>